<dbReference type="InterPro" id="IPR001611">
    <property type="entry name" value="Leu-rich_rpt"/>
</dbReference>
<evidence type="ECO:0000313" key="4">
    <source>
        <dbReference type="EMBL" id="CAH9116484.1"/>
    </source>
</evidence>
<dbReference type="InterPro" id="IPR003591">
    <property type="entry name" value="Leu-rich_rpt_typical-subtyp"/>
</dbReference>
<gene>
    <name evidence="4" type="ORF">CEURO_LOCUS21175</name>
</gene>
<dbReference type="GO" id="GO:0005737">
    <property type="term" value="C:cytoplasm"/>
    <property type="evidence" value="ECO:0007669"/>
    <property type="project" value="TreeGrafter"/>
</dbReference>
<dbReference type="InterPro" id="IPR032675">
    <property type="entry name" value="LRR_dom_sf"/>
</dbReference>
<dbReference type="Pfam" id="PF13855">
    <property type="entry name" value="LRR_8"/>
    <property type="match status" value="1"/>
</dbReference>
<dbReference type="SUPFAM" id="SSF52075">
    <property type="entry name" value="Outer arm dynein light chain 1"/>
    <property type="match status" value="1"/>
</dbReference>
<organism evidence="4 5">
    <name type="scientific">Cuscuta europaea</name>
    <name type="common">European dodder</name>
    <dbReference type="NCBI Taxonomy" id="41803"/>
    <lineage>
        <taxon>Eukaryota</taxon>
        <taxon>Viridiplantae</taxon>
        <taxon>Streptophyta</taxon>
        <taxon>Embryophyta</taxon>
        <taxon>Tracheophyta</taxon>
        <taxon>Spermatophyta</taxon>
        <taxon>Magnoliopsida</taxon>
        <taxon>eudicotyledons</taxon>
        <taxon>Gunneridae</taxon>
        <taxon>Pentapetalae</taxon>
        <taxon>asterids</taxon>
        <taxon>lamiids</taxon>
        <taxon>Solanales</taxon>
        <taxon>Convolvulaceae</taxon>
        <taxon>Cuscuteae</taxon>
        <taxon>Cuscuta</taxon>
        <taxon>Cuscuta subgen. Cuscuta</taxon>
    </lineage>
</organism>
<proteinExistence type="predicted"/>
<dbReference type="Gene3D" id="3.80.10.10">
    <property type="entry name" value="Ribonuclease Inhibitor"/>
    <property type="match status" value="1"/>
</dbReference>
<dbReference type="GO" id="GO:0006952">
    <property type="term" value="P:defense response"/>
    <property type="evidence" value="ECO:0007669"/>
    <property type="project" value="UniProtKB-ARBA"/>
</dbReference>
<dbReference type="OrthoDB" id="1904536at2759"/>
<dbReference type="AlphaFoldDB" id="A0A9P0ZXU4"/>
<dbReference type="PANTHER" id="PTHR15454:SF7">
    <property type="entry name" value="OS07G0106100 PROTEIN"/>
    <property type="match status" value="1"/>
</dbReference>
<dbReference type="PANTHER" id="PTHR15454">
    <property type="entry name" value="NISCHARIN RELATED"/>
    <property type="match status" value="1"/>
</dbReference>
<dbReference type="FunFam" id="3.80.10.10:FF:000320">
    <property type="entry name" value="Protein phosphatase 1 regulatory subunit pprA"/>
    <property type="match status" value="1"/>
</dbReference>
<dbReference type="EMBL" id="CAMAPE010000070">
    <property type="protein sequence ID" value="CAH9116484.1"/>
    <property type="molecule type" value="Genomic_DNA"/>
</dbReference>
<sequence length="651" mass="71913">MVRFSCFHAHIHSHKQKKTVQMSAEVIQKRLEDHSENHSLKDFSYCEATSPLHSKSVSNVLDIYSGHVIDSSSNGRGCKSEEIEDEYKSECNASGDHNKAADIQKCRSLGSGLGWEGRPYDDCDSEDCSHRRFSFDNFQEVLQPSSVQVSSGSANTESICLTGDQKHSEREEDEHMAHTPCTSLTVVKSTSLPNMHSTSQSFTPLVPSPRSAEDLIVLETRKEVMMDREIHVTDREETEGYIANIMKITGEDHVDEVYDSYNYAGSAKDWILPASENIHGKSLFCQLNELPSKDFRLKRIEDWVTDLQKCGPPEEEMNEMSAPDNGDEKIHKEKVFNSAPSVKLDGKVNPGMEAVNKYISSLSASATSVQLVNHGLVAIPFLGTFLGLKALNLSGNAIVKITPGALPRGLHILNLSRNSISTVEGLRELTRLRVLDLSYNRIQRIGHGLAYCSSLRELYIVGNKISEIEGLHRLLKLNVLDLRYNKISTTKSLGQLAANYSSLQAICLEGNPAQKNVGHEQLKKHLQSLVPHLTYYNGQPIKIGASKDTSDRSCRLGIGSHQVDRGIKAELKVVRKGSTGVSSSSYNKAPSSSIHGRKVSKSRHGHLVGPSVARRSTHQPHTGDPKNRLIMSFGPDSSMRRSHSEGNLGPS</sequence>
<evidence type="ECO:0000256" key="1">
    <source>
        <dbReference type="ARBA" id="ARBA00022614"/>
    </source>
</evidence>
<keyword evidence="5" id="KW-1185">Reference proteome</keyword>
<dbReference type="GO" id="GO:0051707">
    <property type="term" value="P:response to other organism"/>
    <property type="evidence" value="ECO:0007669"/>
    <property type="project" value="UniProtKB-ARBA"/>
</dbReference>
<name>A0A9P0ZXU4_CUSEU</name>
<keyword evidence="2" id="KW-0677">Repeat</keyword>
<reference evidence="4" key="1">
    <citation type="submission" date="2022-07" db="EMBL/GenBank/DDBJ databases">
        <authorList>
            <person name="Macas J."/>
            <person name="Novak P."/>
            <person name="Neumann P."/>
        </authorList>
    </citation>
    <scope>NUCLEOTIDE SEQUENCE</scope>
</reference>
<dbReference type="Proteomes" id="UP001152484">
    <property type="component" value="Unassembled WGS sequence"/>
</dbReference>
<feature type="compositionally biased region" description="Basic residues" evidence="3">
    <location>
        <begin position="595"/>
        <end position="606"/>
    </location>
</feature>
<evidence type="ECO:0000256" key="3">
    <source>
        <dbReference type="SAM" id="MobiDB-lite"/>
    </source>
</evidence>
<dbReference type="SMART" id="SM00365">
    <property type="entry name" value="LRR_SD22"/>
    <property type="match status" value="4"/>
</dbReference>
<protein>
    <submittedName>
        <fullName evidence="4">Uncharacterized protein</fullName>
    </submittedName>
</protein>
<evidence type="ECO:0000256" key="2">
    <source>
        <dbReference type="ARBA" id="ARBA00022737"/>
    </source>
</evidence>
<dbReference type="SMART" id="SM00369">
    <property type="entry name" value="LRR_TYP"/>
    <property type="match status" value="3"/>
</dbReference>
<accession>A0A9P0ZXU4</accession>
<feature type="region of interest" description="Disordered" evidence="3">
    <location>
        <begin position="578"/>
        <end position="651"/>
    </location>
</feature>
<dbReference type="PROSITE" id="PS51450">
    <property type="entry name" value="LRR"/>
    <property type="match status" value="4"/>
</dbReference>
<keyword evidence="1" id="KW-0433">Leucine-rich repeat</keyword>
<evidence type="ECO:0000313" key="5">
    <source>
        <dbReference type="Proteomes" id="UP001152484"/>
    </source>
</evidence>
<comment type="caution">
    <text evidence="4">The sequence shown here is derived from an EMBL/GenBank/DDBJ whole genome shotgun (WGS) entry which is preliminary data.</text>
</comment>
<feature type="compositionally biased region" description="Low complexity" evidence="3">
    <location>
        <begin position="582"/>
        <end position="593"/>
    </location>
</feature>